<feature type="domain" description="Arc-like DNA binding" evidence="1">
    <location>
        <begin position="13"/>
        <end position="46"/>
    </location>
</feature>
<dbReference type="Proteomes" id="UP000297597">
    <property type="component" value="Unassembled WGS sequence"/>
</dbReference>
<comment type="caution">
    <text evidence="2">The sequence shown here is derived from an EMBL/GenBank/DDBJ whole genome shotgun (WGS) entry which is preliminary data.</text>
</comment>
<name>A0A4Y7RL80_9FIRM</name>
<dbReference type="GO" id="GO:0006355">
    <property type="term" value="P:regulation of DNA-templated transcription"/>
    <property type="evidence" value="ECO:0007669"/>
    <property type="project" value="InterPro"/>
</dbReference>
<dbReference type="InterPro" id="IPR013321">
    <property type="entry name" value="Arc_rbn_hlx_hlx"/>
</dbReference>
<dbReference type="AlphaFoldDB" id="A0A4Y7RL80"/>
<keyword evidence="3" id="KW-1185">Reference proteome</keyword>
<evidence type="ECO:0000313" key="3">
    <source>
        <dbReference type="Proteomes" id="UP000297597"/>
    </source>
</evidence>
<proteinExistence type="predicted"/>
<sequence length="61" mass="7026">MKSKFHPAVALQIRLPLELREKLETMKEKTGKSVNQIIVQMVEEFLNDNHDNDMEDSGMPA</sequence>
<gene>
    <name evidence="2" type="ORF">Pmgp_02902</name>
</gene>
<evidence type="ECO:0000313" key="2">
    <source>
        <dbReference type="EMBL" id="TEB09725.1"/>
    </source>
</evidence>
<protein>
    <recommendedName>
        <fullName evidence="1">Arc-like DNA binding domain-containing protein</fullName>
    </recommendedName>
</protein>
<dbReference type="RefSeq" id="WP_134214702.1">
    <property type="nucleotide sequence ID" value="NZ_QFFZ01000039.1"/>
</dbReference>
<dbReference type="SUPFAM" id="SSF47598">
    <property type="entry name" value="Ribbon-helix-helix"/>
    <property type="match status" value="1"/>
</dbReference>
<evidence type="ECO:0000259" key="1">
    <source>
        <dbReference type="Pfam" id="PF03869"/>
    </source>
</evidence>
<dbReference type="InterPro" id="IPR005569">
    <property type="entry name" value="Arc_DNA-bd_dom"/>
</dbReference>
<dbReference type="GO" id="GO:0003677">
    <property type="term" value="F:DNA binding"/>
    <property type="evidence" value="ECO:0007669"/>
    <property type="project" value="InterPro"/>
</dbReference>
<dbReference type="Pfam" id="PF03869">
    <property type="entry name" value="Arc"/>
    <property type="match status" value="1"/>
</dbReference>
<dbReference type="Gene3D" id="1.10.1220.10">
    <property type="entry name" value="Met repressor-like"/>
    <property type="match status" value="1"/>
</dbReference>
<organism evidence="2 3">
    <name type="scientific">Pelotomaculum propionicicum</name>
    <dbReference type="NCBI Taxonomy" id="258475"/>
    <lineage>
        <taxon>Bacteria</taxon>
        <taxon>Bacillati</taxon>
        <taxon>Bacillota</taxon>
        <taxon>Clostridia</taxon>
        <taxon>Eubacteriales</taxon>
        <taxon>Desulfotomaculaceae</taxon>
        <taxon>Pelotomaculum</taxon>
    </lineage>
</organism>
<dbReference type="InterPro" id="IPR010985">
    <property type="entry name" value="Ribbon_hlx_hlx"/>
</dbReference>
<accession>A0A4Y7RL80</accession>
<reference evidence="2 3" key="1">
    <citation type="journal article" date="2018" name="Environ. Microbiol.">
        <title>Novel energy conservation strategies and behaviour of Pelotomaculum schinkii driving syntrophic propionate catabolism.</title>
        <authorList>
            <person name="Hidalgo-Ahumada C.A.P."/>
            <person name="Nobu M.K."/>
            <person name="Narihiro T."/>
            <person name="Tamaki H."/>
            <person name="Liu W.T."/>
            <person name="Kamagata Y."/>
            <person name="Stams A.J.M."/>
            <person name="Imachi H."/>
            <person name="Sousa D.Z."/>
        </authorList>
    </citation>
    <scope>NUCLEOTIDE SEQUENCE [LARGE SCALE GENOMIC DNA]</scope>
    <source>
        <strain evidence="2 3">MGP</strain>
    </source>
</reference>
<dbReference type="EMBL" id="QFFZ01000039">
    <property type="protein sequence ID" value="TEB09725.1"/>
    <property type="molecule type" value="Genomic_DNA"/>
</dbReference>